<dbReference type="Proteomes" id="UP000266861">
    <property type="component" value="Unassembled WGS sequence"/>
</dbReference>
<evidence type="ECO:0000313" key="2">
    <source>
        <dbReference type="Proteomes" id="UP000266861"/>
    </source>
</evidence>
<name>A0A397H8W0_9GLOM</name>
<proteinExistence type="predicted"/>
<gene>
    <name evidence="1" type="ORF">Glove_382g74</name>
</gene>
<evidence type="ECO:0000313" key="1">
    <source>
        <dbReference type="EMBL" id="RHZ57873.1"/>
    </source>
</evidence>
<keyword evidence="2" id="KW-1185">Reference proteome</keyword>
<dbReference type="EMBL" id="PQFF01000342">
    <property type="protein sequence ID" value="RHZ57873.1"/>
    <property type="molecule type" value="Genomic_DNA"/>
</dbReference>
<dbReference type="AlphaFoldDB" id="A0A397H8W0"/>
<reference evidence="1 2" key="1">
    <citation type="submission" date="2018-08" db="EMBL/GenBank/DDBJ databases">
        <title>Genome and evolution of the arbuscular mycorrhizal fungus Diversispora epigaea (formerly Glomus versiforme) and its bacterial endosymbionts.</title>
        <authorList>
            <person name="Sun X."/>
            <person name="Fei Z."/>
            <person name="Harrison M."/>
        </authorList>
    </citation>
    <scope>NUCLEOTIDE SEQUENCE [LARGE SCALE GENOMIC DNA]</scope>
    <source>
        <strain evidence="1 2">IT104</strain>
    </source>
</reference>
<comment type="caution">
    <text evidence="1">The sequence shown here is derived from an EMBL/GenBank/DDBJ whole genome shotgun (WGS) entry which is preliminary data.</text>
</comment>
<accession>A0A397H8W0</accession>
<organism evidence="1 2">
    <name type="scientific">Diversispora epigaea</name>
    <dbReference type="NCBI Taxonomy" id="1348612"/>
    <lineage>
        <taxon>Eukaryota</taxon>
        <taxon>Fungi</taxon>
        <taxon>Fungi incertae sedis</taxon>
        <taxon>Mucoromycota</taxon>
        <taxon>Glomeromycotina</taxon>
        <taxon>Glomeromycetes</taxon>
        <taxon>Diversisporales</taxon>
        <taxon>Diversisporaceae</taxon>
        <taxon>Diversispora</taxon>
    </lineage>
</organism>
<protein>
    <submittedName>
        <fullName evidence="1">Uncharacterized protein</fullName>
    </submittedName>
</protein>
<sequence length="58" mass="6444">MIISTHRWQECCHKRGNNQRSGDKPKAFAAILDPTGCISQELATNKMQDGMNNGVGHF</sequence>